<dbReference type="InterPro" id="IPR036188">
    <property type="entry name" value="FAD/NAD-bd_sf"/>
</dbReference>
<keyword evidence="3" id="KW-1185">Reference proteome</keyword>
<evidence type="ECO:0000313" key="2">
    <source>
        <dbReference type="EMBL" id="OUE04562.1"/>
    </source>
</evidence>
<dbReference type="Gene3D" id="3.50.50.60">
    <property type="entry name" value="FAD/NAD(P)-binding domain"/>
    <property type="match status" value="3"/>
</dbReference>
<dbReference type="InterPro" id="IPR023753">
    <property type="entry name" value="FAD/NAD-binding_dom"/>
</dbReference>
<dbReference type="GO" id="GO:0016491">
    <property type="term" value="F:oxidoreductase activity"/>
    <property type="evidence" value="ECO:0007669"/>
    <property type="project" value="InterPro"/>
</dbReference>
<dbReference type="RefSeq" id="WP_079535002.1">
    <property type="nucleotide sequence ID" value="NZ_CP033724.1"/>
</dbReference>
<organism evidence="2 3">
    <name type="scientific">Clavibacter michiganensis subsp. michiganensis</name>
    <dbReference type="NCBI Taxonomy" id="33013"/>
    <lineage>
        <taxon>Bacteria</taxon>
        <taxon>Bacillati</taxon>
        <taxon>Actinomycetota</taxon>
        <taxon>Actinomycetes</taxon>
        <taxon>Micrococcales</taxon>
        <taxon>Microbacteriaceae</taxon>
        <taxon>Clavibacter</taxon>
    </lineage>
</organism>
<name>A0A225CHM1_CLAMM</name>
<dbReference type="AlphaFoldDB" id="A0A225CHM1"/>
<comment type="caution">
    <text evidence="2">The sequence shown here is derived from an EMBL/GenBank/DDBJ whole genome shotgun (WGS) entry which is preliminary data.</text>
</comment>
<dbReference type="SUPFAM" id="SSF51905">
    <property type="entry name" value="FAD/NAD(P)-binding domain"/>
    <property type="match status" value="1"/>
</dbReference>
<accession>A0A225CHM1</accession>
<evidence type="ECO:0000313" key="3">
    <source>
        <dbReference type="Proteomes" id="UP000195062"/>
    </source>
</evidence>
<feature type="domain" description="FAD/NAD(P)-binding" evidence="1">
    <location>
        <begin position="4"/>
        <end position="100"/>
    </location>
</feature>
<dbReference type="Pfam" id="PF07992">
    <property type="entry name" value="Pyr_redox_2"/>
    <property type="match status" value="1"/>
</dbReference>
<sequence>MRGTLVRRNDKILSLLHSETATPVQGALEAAGADLRTGAAVFGAAHGHALLSAGTRVRADLVIHAAGVHPEAGLARAAGLLLGPALALLVTMAGQANRHGRPAADDIAGDATTDAAGVLATAIRGLFGLFGLTIGPVGRDEKTLIAARRAHRVIHTHPASQAGYYPGARQMAIERLDVIAVAMSANITASAPSRLELAHAPQYGPRRTPSTSL</sequence>
<dbReference type="Proteomes" id="UP000195062">
    <property type="component" value="Unassembled WGS sequence"/>
</dbReference>
<dbReference type="GeneID" id="92949093"/>
<evidence type="ECO:0000259" key="1">
    <source>
        <dbReference type="Pfam" id="PF07992"/>
    </source>
</evidence>
<proteinExistence type="predicted"/>
<gene>
    <name evidence="2" type="primary">cdr_1</name>
    <name evidence="2" type="ORF">CMMCAS07_06420</name>
</gene>
<protein>
    <submittedName>
        <fullName evidence="2">Coenzyme A disulfide reductase</fullName>
    </submittedName>
</protein>
<dbReference type="EMBL" id="MDHH01000001">
    <property type="protein sequence ID" value="OUE04562.1"/>
    <property type="molecule type" value="Genomic_DNA"/>
</dbReference>
<reference evidence="2 3" key="1">
    <citation type="submission" date="2016-08" db="EMBL/GenBank/DDBJ databases">
        <title>Genome sequence of Clavibacter michiganensis subsp. michiganensis strain CASJ007.</title>
        <authorList>
            <person name="Thapa S.P."/>
            <person name="Coaker G."/>
        </authorList>
    </citation>
    <scope>NUCLEOTIDE SEQUENCE [LARGE SCALE GENOMIC DNA]</scope>
    <source>
        <strain evidence="2">CASJ007</strain>
    </source>
</reference>